<proteinExistence type="predicted"/>
<comment type="caution">
    <text evidence="1">The sequence shown here is derived from an EMBL/GenBank/DDBJ whole genome shotgun (WGS) entry which is preliminary data.</text>
</comment>
<name>X1HV72_9ZZZZ</name>
<accession>X1HV72</accession>
<feature type="non-terminal residue" evidence="1">
    <location>
        <position position="95"/>
    </location>
</feature>
<evidence type="ECO:0000313" key="1">
    <source>
        <dbReference type="EMBL" id="GAH49193.1"/>
    </source>
</evidence>
<protein>
    <submittedName>
        <fullName evidence="1">Uncharacterized protein</fullName>
    </submittedName>
</protein>
<dbReference type="EMBL" id="BARU01024416">
    <property type="protein sequence ID" value="GAH49193.1"/>
    <property type="molecule type" value="Genomic_DNA"/>
</dbReference>
<dbReference type="AlphaFoldDB" id="X1HV72"/>
<gene>
    <name evidence="1" type="ORF">S03H2_39481</name>
</gene>
<reference evidence="1" key="1">
    <citation type="journal article" date="2014" name="Front. Microbiol.">
        <title>High frequency of phylogenetically diverse reductive dehalogenase-homologous genes in deep subseafloor sedimentary metagenomes.</title>
        <authorList>
            <person name="Kawai M."/>
            <person name="Futagami T."/>
            <person name="Toyoda A."/>
            <person name="Takaki Y."/>
            <person name="Nishi S."/>
            <person name="Hori S."/>
            <person name="Arai W."/>
            <person name="Tsubouchi T."/>
            <person name="Morono Y."/>
            <person name="Uchiyama I."/>
            <person name="Ito T."/>
            <person name="Fujiyama A."/>
            <person name="Inagaki F."/>
            <person name="Takami H."/>
        </authorList>
    </citation>
    <scope>NUCLEOTIDE SEQUENCE</scope>
    <source>
        <strain evidence="1">Expedition CK06-06</strain>
    </source>
</reference>
<sequence>MTNENKELIPIQSKELVKEALDFCGSITEIVITTQDEYVKSCEITKEVTEYSKDVDKERKELLEPLKKQKAIINDYFNGVLKPIENLREKLRNSL</sequence>
<organism evidence="1">
    <name type="scientific">marine sediment metagenome</name>
    <dbReference type="NCBI Taxonomy" id="412755"/>
    <lineage>
        <taxon>unclassified sequences</taxon>
        <taxon>metagenomes</taxon>
        <taxon>ecological metagenomes</taxon>
    </lineage>
</organism>